<name>A0AAE7DED3_9PSED</name>
<accession>A0AAE7DED3</accession>
<sequence>MTSLRQQHSAGQPALALLPTCALTDLTDLPRVGFRGADSARYLQSRDFVLPDAPNHAVTQVDGSYAVRLSQTEYLLLGSAQDQGQRIADEEARWELDHQANYLLPRQDSHAWFQLSGEQLPEVMAKLCGVDMTPQVFGPGAVAQTSAARINVIVVNATSAQQPRLFILCDRASKAYFHAALLDAMEEFSGSPGAGEIGCETSQTCHLCQ</sequence>
<dbReference type="GeneID" id="72194577"/>
<dbReference type="InterPro" id="IPR027266">
    <property type="entry name" value="TrmE/GcvT-like"/>
</dbReference>
<gene>
    <name evidence="1" type="ORF">HGP31_13370</name>
</gene>
<organism evidence="1 2">
    <name type="scientific">Pseudomonas umsongensis</name>
    <dbReference type="NCBI Taxonomy" id="198618"/>
    <lineage>
        <taxon>Bacteria</taxon>
        <taxon>Pseudomonadati</taxon>
        <taxon>Pseudomonadota</taxon>
        <taxon>Gammaproteobacteria</taxon>
        <taxon>Pseudomonadales</taxon>
        <taxon>Pseudomonadaceae</taxon>
        <taxon>Pseudomonas</taxon>
    </lineage>
</organism>
<protein>
    <submittedName>
        <fullName evidence="1">Sarcosine oxidase</fullName>
    </submittedName>
</protein>
<evidence type="ECO:0000313" key="2">
    <source>
        <dbReference type="Proteomes" id="UP000501367"/>
    </source>
</evidence>
<dbReference type="KEGG" id="pum:HGP31_13370"/>
<dbReference type="Gene3D" id="3.30.1360.120">
    <property type="entry name" value="Probable tRNA modification gtpase trme, domain 1"/>
    <property type="match status" value="1"/>
</dbReference>
<dbReference type="Proteomes" id="UP000501367">
    <property type="component" value="Chromosome"/>
</dbReference>
<evidence type="ECO:0000313" key="1">
    <source>
        <dbReference type="EMBL" id="QJC79256.1"/>
    </source>
</evidence>
<dbReference type="EMBL" id="CP051487">
    <property type="protein sequence ID" value="QJC79256.1"/>
    <property type="molecule type" value="Genomic_DNA"/>
</dbReference>
<reference evidence="1 2" key="1">
    <citation type="submission" date="2020-04" db="EMBL/GenBank/DDBJ databases">
        <authorList>
            <person name="Yao Y."/>
            <person name="He Z."/>
        </authorList>
    </citation>
    <scope>NUCLEOTIDE SEQUENCE [LARGE SCALE GENOMIC DNA]</scope>
    <source>
        <strain evidence="1 2">CY-1</strain>
    </source>
</reference>
<proteinExistence type="predicted"/>
<dbReference type="SUPFAM" id="SSF103025">
    <property type="entry name" value="Folate-binding domain"/>
    <property type="match status" value="1"/>
</dbReference>
<dbReference type="RefSeq" id="WP_033042850.1">
    <property type="nucleotide sequence ID" value="NZ_CP044409.1"/>
</dbReference>
<dbReference type="AlphaFoldDB" id="A0AAE7DED3"/>